<feature type="repeat" description="ANK" evidence="1">
    <location>
        <begin position="22"/>
        <end position="50"/>
    </location>
</feature>
<dbReference type="AlphaFoldDB" id="A0A1C3WSX2"/>
<feature type="chain" id="PRO_5008685803" evidence="2">
    <location>
        <begin position="21"/>
        <end position="196"/>
    </location>
</feature>
<dbReference type="SUPFAM" id="SSF48403">
    <property type="entry name" value="Ankyrin repeat"/>
    <property type="match status" value="1"/>
</dbReference>
<feature type="repeat" description="ANK" evidence="1">
    <location>
        <begin position="151"/>
        <end position="176"/>
    </location>
</feature>
<evidence type="ECO:0000313" key="4">
    <source>
        <dbReference type="Proteomes" id="UP000199205"/>
    </source>
</evidence>
<dbReference type="RefSeq" id="WP_037197052.1">
    <property type="nucleotide sequence ID" value="NZ_FMAF01000016.1"/>
</dbReference>
<protein>
    <submittedName>
        <fullName evidence="3">Ankyrin repeat</fullName>
    </submittedName>
</protein>
<organism evidence="3 4">
    <name type="scientific">Rhizobium lusitanum</name>
    <dbReference type="NCBI Taxonomy" id="293958"/>
    <lineage>
        <taxon>Bacteria</taxon>
        <taxon>Pseudomonadati</taxon>
        <taxon>Pseudomonadota</taxon>
        <taxon>Alphaproteobacteria</taxon>
        <taxon>Hyphomicrobiales</taxon>
        <taxon>Rhizobiaceae</taxon>
        <taxon>Rhizobium/Agrobacterium group</taxon>
        <taxon>Rhizobium</taxon>
    </lineage>
</organism>
<gene>
    <name evidence="3" type="ORF">GA0061101_11677</name>
</gene>
<feature type="repeat" description="ANK" evidence="1">
    <location>
        <begin position="84"/>
        <end position="116"/>
    </location>
</feature>
<dbReference type="PROSITE" id="PS50088">
    <property type="entry name" value="ANK_REPEAT"/>
    <property type="match status" value="5"/>
</dbReference>
<dbReference type="Proteomes" id="UP000199205">
    <property type="component" value="Unassembled WGS sequence"/>
</dbReference>
<feature type="repeat" description="ANK" evidence="1">
    <location>
        <begin position="51"/>
        <end position="83"/>
    </location>
</feature>
<accession>A0A1C3WSX2</accession>
<dbReference type="Gene3D" id="1.25.40.20">
    <property type="entry name" value="Ankyrin repeat-containing domain"/>
    <property type="match status" value="2"/>
</dbReference>
<feature type="repeat" description="ANK" evidence="1">
    <location>
        <begin position="118"/>
        <end position="150"/>
    </location>
</feature>
<evidence type="ECO:0000256" key="2">
    <source>
        <dbReference type="SAM" id="SignalP"/>
    </source>
</evidence>
<reference evidence="3 4" key="1">
    <citation type="submission" date="2016-08" db="EMBL/GenBank/DDBJ databases">
        <authorList>
            <person name="Seilhamer J.J."/>
        </authorList>
    </citation>
    <scope>NUCLEOTIDE SEQUENCE [LARGE SCALE GENOMIC DNA]</scope>
    <source>
        <strain evidence="3 4">P1-7</strain>
    </source>
</reference>
<dbReference type="PROSITE" id="PS50297">
    <property type="entry name" value="ANK_REP_REGION"/>
    <property type="match status" value="4"/>
</dbReference>
<sequence length="196" mass="20958">MRVVSGFIACLLLWTPLVYAGPLHDAARTGDRERVAQLIAAGIDIAAPNESGEPPLLIAALAGQKDIVALLLENGADIECRNKGGLTALHAAAYGGHLDVVELLVSKGAKVNDDKNFYHMSPLHAAAEEGQADVVAFLVAHKADLEAKERNGYTPLTQAGWRSHWDTVELLLKAGAVCQKADLVGDWLFAECTKRQ</sequence>
<dbReference type="EMBL" id="FMAF01000016">
    <property type="protein sequence ID" value="SCB42956.1"/>
    <property type="molecule type" value="Genomic_DNA"/>
</dbReference>
<dbReference type="InterPro" id="IPR002110">
    <property type="entry name" value="Ankyrin_rpt"/>
</dbReference>
<name>A0A1C3WSX2_9HYPH</name>
<dbReference type="PANTHER" id="PTHR22677">
    <property type="entry name" value="ANKYRIN REPEAT DOMAIN-CONTAINING PROTEIN 60"/>
    <property type="match status" value="1"/>
</dbReference>
<keyword evidence="2" id="KW-0732">Signal</keyword>
<evidence type="ECO:0000256" key="1">
    <source>
        <dbReference type="PROSITE-ProRule" id="PRU00023"/>
    </source>
</evidence>
<keyword evidence="1" id="KW-0040">ANK repeat</keyword>
<feature type="signal peptide" evidence="2">
    <location>
        <begin position="1"/>
        <end position="20"/>
    </location>
</feature>
<dbReference type="InterPro" id="IPR036770">
    <property type="entry name" value="Ankyrin_rpt-contain_sf"/>
</dbReference>
<dbReference type="OrthoDB" id="7837736at2"/>
<dbReference type="SMART" id="SM00248">
    <property type="entry name" value="ANK"/>
    <property type="match status" value="5"/>
</dbReference>
<dbReference type="Pfam" id="PF12796">
    <property type="entry name" value="Ank_2"/>
    <property type="match status" value="2"/>
</dbReference>
<dbReference type="InterPro" id="IPR039323">
    <property type="entry name" value="ANKRD_45/46/60"/>
</dbReference>
<dbReference type="PANTHER" id="PTHR22677:SF4">
    <property type="entry name" value="USHER SYNDROME TYPE-1G PROTEIN-LIKE PROTEIN"/>
    <property type="match status" value="1"/>
</dbReference>
<evidence type="ECO:0000313" key="3">
    <source>
        <dbReference type="EMBL" id="SCB42956.1"/>
    </source>
</evidence>
<proteinExistence type="predicted"/>
<dbReference type="PRINTS" id="PR01415">
    <property type="entry name" value="ANKYRIN"/>
</dbReference>